<name>A0A0P1IG31_9RHOB</name>
<gene>
    <name evidence="1" type="ORF">RUE5091_03390</name>
</gene>
<organism evidence="1 2">
    <name type="scientific">Ruegeria denitrificans</name>
    <dbReference type="NCBI Taxonomy" id="1715692"/>
    <lineage>
        <taxon>Bacteria</taxon>
        <taxon>Pseudomonadati</taxon>
        <taxon>Pseudomonadota</taxon>
        <taxon>Alphaproteobacteria</taxon>
        <taxon>Rhodobacterales</taxon>
        <taxon>Roseobacteraceae</taxon>
        <taxon>Ruegeria</taxon>
    </lineage>
</organism>
<dbReference type="Proteomes" id="UP000051260">
    <property type="component" value="Unassembled WGS sequence"/>
</dbReference>
<evidence type="ECO:0000313" key="2">
    <source>
        <dbReference type="Proteomes" id="UP000051260"/>
    </source>
</evidence>
<evidence type="ECO:0000313" key="1">
    <source>
        <dbReference type="EMBL" id="CUK11204.1"/>
    </source>
</evidence>
<proteinExistence type="predicted"/>
<dbReference type="RefSeq" id="WP_058283148.1">
    <property type="nucleotide sequence ID" value="NZ_CYUD01000011.1"/>
</dbReference>
<keyword evidence="2" id="KW-1185">Reference proteome</keyword>
<dbReference type="OrthoDB" id="8364077at2"/>
<accession>A0A0P1IG31</accession>
<reference evidence="2" key="1">
    <citation type="submission" date="2015-09" db="EMBL/GenBank/DDBJ databases">
        <authorList>
            <person name="Rodrigo-Torres L."/>
            <person name="Arahal D.R."/>
        </authorList>
    </citation>
    <scope>NUCLEOTIDE SEQUENCE [LARGE SCALE GENOMIC DNA]</scope>
    <source>
        <strain evidence="2">CECT 5091</strain>
    </source>
</reference>
<protein>
    <submittedName>
        <fullName evidence="1">Uncharacterized protein</fullName>
    </submittedName>
</protein>
<dbReference type="AlphaFoldDB" id="A0A0P1IG31"/>
<dbReference type="EMBL" id="CYUD01000011">
    <property type="protein sequence ID" value="CUK11204.1"/>
    <property type="molecule type" value="Genomic_DNA"/>
</dbReference>
<sequence>MIWKTKTHQFTATVCQKTGKTCPALAQMARAIVQAMDAAVPATTPDFEFDGNSELAYCAQGCRARFRAQKDLIRVFCGTGDETSLESLDDYADMMFGPDVIIRPAGILTTLPCAMLEVTKLQPIAVAQPQQQVAL</sequence>